<keyword evidence="1" id="KW-1133">Transmembrane helix</keyword>
<accession>A0A212TI02</accession>
<feature type="transmembrane region" description="Helical" evidence="1">
    <location>
        <begin position="151"/>
        <end position="170"/>
    </location>
</feature>
<sequence>MSRLQAVHHPASLILLLLCVALGFFTQIPTAWPPVGWGRLPLVIRDYAPWGALAASLWGAVTGGRHRVESLVPGRAAGRSAPSLVTGELLPLAGAVWAGTLLGVAPYVVHLVRGAPGAPTFGDLLGAGFGVVLMATWVPLGYLLGLLWGRWAMVLAPVGVLLLIFVPAQVQGTPLASVSPWWGNSFPSPGWSLSWPAVLSRFTILSLGTASLLMWSMWLLSTPRRSRLMPREAVLLGGVTVAAGALSIVLRPTLVIPHGEAECQQVGRTSICSAPEEADLVKQWGPQVDSILQVAGVSGATVSTPGASRNVTADIVLRTGAGVDEQAYVDQTRRELAYSMSGASQCADPNGSSSTAVDLASDLAASLESIGRGGSATGAFRGVGRSELSEWFAQNRTAVERCTLKASDIP</sequence>
<proteinExistence type="predicted"/>
<evidence type="ECO:0000313" key="2">
    <source>
        <dbReference type="EMBL" id="SNC65510.1"/>
    </source>
</evidence>
<dbReference type="AlphaFoldDB" id="A0A212TI02"/>
<keyword evidence="3" id="KW-1185">Reference proteome</keyword>
<gene>
    <name evidence="2" type="ORF">SAMN05445756_1348</name>
</gene>
<dbReference type="Proteomes" id="UP000198122">
    <property type="component" value="Unassembled WGS sequence"/>
</dbReference>
<evidence type="ECO:0000313" key="3">
    <source>
        <dbReference type="Proteomes" id="UP000198122"/>
    </source>
</evidence>
<evidence type="ECO:0000256" key="1">
    <source>
        <dbReference type="SAM" id="Phobius"/>
    </source>
</evidence>
<feature type="transmembrane region" description="Helical" evidence="1">
    <location>
        <begin position="47"/>
        <end position="68"/>
    </location>
</feature>
<feature type="transmembrane region" description="Helical" evidence="1">
    <location>
        <begin position="198"/>
        <end position="221"/>
    </location>
</feature>
<feature type="transmembrane region" description="Helical" evidence="1">
    <location>
        <begin position="124"/>
        <end position="144"/>
    </location>
</feature>
<organism evidence="2 3">
    <name type="scientific">Kytococcus aerolatus</name>
    <dbReference type="NCBI Taxonomy" id="592308"/>
    <lineage>
        <taxon>Bacteria</taxon>
        <taxon>Bacillati</taxon>
        <taxon>Actinomycetota</taxon>
        <taxon>Actinomycetes</taxon>
        <taxon>Micrococcales</taxon>
        <taxon>Kytococcaceae</taxon>
        <taxon>Kytococcus</taxon>
    </lineage>
</organism>
<name>A0A212TI02_9MICO</name>
<protein>
    <submittedName>
        <fullName evidence="2">Uncharacterized protein</fullName>
    </submittedName>
</protein>
<feature type="transmembrane region" description="Helical" evidence="1">
    <location>
        <begin position="233"/>
        <end position="250"/>
    </location>
</feature>
<keyword evidence="1" id="KW-0472">Membrane</keyword>
<reference evidence="2 3" key="1">
    <citation type="submission" date="2017-06" db="EMBL/GenBank/DDBJ databases">
        <authorList>
            <person name="Kim H.J."/>
            <person name="Triplett B.A."/>
        </authorList>
    </citation>
    <scope>NUCLEOTIDE SEQUENCE [LARGE SCALE GENOMIC DNA]</scope>
    <source>
        <strain evidence="2 3">DSM 22179</strain>
    </source>
</reference>
<dbReference type="EMBL" id="FYEZ01000001">
    <property type="protein sequence ID" value="SNC65510.1"/>
    <property type="molecule type" value="Genomic_DNA"/>
</dbReference>
<keyword evidence="1" id="KW-0812">Transmembrane</keyword>
<feature type="transmembrane region" description="Helical" evidence="1">
    <location>
        <begin position="89"/>
        <end position="112"/>
    </location>
</feature>